<keyword evidence="7" id="KW-0862">Zinc</keyword>
<dbReference type="GO" id="GO:0007060">
    <property type="term" value="P:male meiosis chromosome segregation"/>
    <property type="evidence" value="ECO:0007669"/>
    <property type="project" value="EnsemblMetazoa"/>
</dbReference>
<dbReference type="PROSITE" id="PS00518">
    <property type="entry name" value="ZF_RING_1"/>
    <property type="match status" value="1"/>
</dbReference>
<feature type="compositionally biased region" description="Low complexity" evidence="16">
    <location>
        <begin position="94"/>
        <end position="114"/>
    </location>
</feature>
<feature type="region of interest" description="Disordered" evidence="16">
    <location>
        <begin position="657"/>
        <end position="925"/>
    </location>
</feature>
<dbReference type="Gene3D" id="3.30.40.10">
    <property type="entry name" value="Zinc/RING finger domain, C3HC4 (zinc finger)"/>
    <property type="match status" value="1"/>
</dbReference>
<dbReference type="EC" id="2.3.2.27" evidence="2"/>
<accession>B4KMQ3</accession>
<dbReference type="InterPro" id="IPR017907">
    <property type="entry name" value="Znf_RING_CS"/>
</dbReference>
<dbReference type="SUPFAM" id="SSF57850">
    <property type="entry name" value="RING/U-box"/>
    <property type="match status" value="1"/>
</dbReference>
<name>B4KMQ3_DROMO</name>
<evidence type="ECO:0000256" key="13">
    <source>
        <dbReference type="ARBA" id="ARBA00079040"/>
    </source>
</evidence>
<reference evidence="18 19" key="1">
    <citation type="journal article" date="2007" name="Nature">
        <title>Evolution of genes and genomes on the Drosophila phylogeny.</title>
        <authorList>
            <consortium name="Drosophila 12 Genomes Consortium"/>
            <person name="Clark A.G."/>
            <person name="Eisen M.B."/>
            <person name="Smith D.R."/>
            <person name="Bergman C.M."/>
            <person name="Oliver B."/>
            <person name="Markow T.A."/>
            <person name="Kaufman T.C."/>
            <person name="Kellis M."/>
            <person name="Gelbart W."/>
            <person name="Iyer V.N."/>
            <person name="Pollard D.A."/>
            <person name="Sackton T.B."/>
            <person name="Larracuente A.M."/>
            <person name="Singh N.D."/>
            <person name="Abad J.P."/>
            <person name="Abt D.N."/>
            <person name="Adryan B."/>
            <person name="Aguade M."/>
            <person name="Akashi H."/>
            <person name="Anderson W.W."/>
            <person name="Aquadro C.F."/>
            <person name="Ardell D.H."/>
            <person name="Arguello R."/>
            <person name="Artieri C.G."/>
            <person name="Barbash D.A."/>
            <person name="Barker D."/>
            <person name="Barsanti P."/>
            <person name="Batterham P."/>
            <person name="Batzoglou S."/>
            <person name="Begun D."/>
            <person name="Bhutkar A."/>
            <person name="Blanco E."/>
            <person name="Bosak S.A."/>
            <person name="Bradley R.K."/>
            <person name="Brand A.D."/>
            <person name="Brent M.R."/>
            <person name="Brooks A.N."/>
            <person name="Brown R.H."/>
            <person name="Butlin R.K."/>
            <person name="Caggese C."/>
            <person name="Calvi B.R."/>
            <person name="Bernardo de Carvalho A."/>
            <person name="Caspi A."/>
            <person name="Castrezana S."/>
            <person name="Celniker S.E."/>
            <person name="Chang J.L."/>
            <person name="Chapple C."/>
            <person name="Chatterji S."/>
            <person name="Chinwalla A."/>
            <person name="Civetta A."/>
            <person name="Clifton S.W."/>
            <person name="Comeron J.M."/>
            <person name="Costello J.C."/>
            <person name="Coyne J.A."/>
            <person name="Daub J."/>
            <person name="David R.G."/>
            <person name="Delcher A.L."/>
            <person name="Delehaunty K."/>
            <person name="Do C.B."/>
            <person name="Ebling H."/>
            <person name="Edwards K."/>
            <person name="Eickbush T."/>
            <person name="Evans J.D."/>
            <person name="Filipski A."/>
            <person name="Findeiss S."/>
            <person name="Freyhult E."/>
            <person name="Fulton L."/>
            <person name="Fulton R."/>
            <person name="Garcia A.C."/>
            <person name="Gardiner A."/>
            <person name="Garfield D.A."/>
            <person name="Garvin B.E."/>
            <person name="Gibson G."/>
            <person name="Gilbert D."/>
            <person name="Gnerre S."/>
            <person name="Godfrey J."/>
            <person name="Good R."/>
            <person name="Gotea V."/>
            <person name="Gravely B."/>
            <person name="Greenberg A.J."/>
            <person name="Griffiths-Jones S."/>
            <person name="Gross S."/>
            <person name="Guigo R."/>
            <person name="Gustafson E.A."/>
            <person name="Haerty W."/>
            <person name="Hahn M.W."/>
            <person name="Halligan D.L."/>
            <person name="Halpern A.L."/>
            <person name="Halter G.M."/>
            <person name="Han M.V."/>
            <person name="Heger A."/>
            <person name="Hillier L."/>
            <person name="Hinrichs A.S."/>
            <person name="Holmes I."/>
            <person name="Hoskins R.A."/>
            <person name="Hubisz M.J."/>
            <person name="Hultmark D."/>
            <person name="Huntley M.A."/>
            <person name="Jaffe D.B."/>
            <person name="Jagadeeshan S."/>
            <person name="Jeck W.R."/>
            <person name="Johnson J."/>
            <person name="Jones C.D."/>
            <person name="Jordan W.C."/>
            <person name="Karpen G.H."/>
            <person name="Kataoka E."/>
            <person name="Keightley P.D."/>
            <person name="Kheradpour P."/>
            <person name="Kirkness E.F."/>
            <person name="Koerich L.B."/>
            <person name="Kristiansen K."/>
            <person name="Kudrna D."/>
            <person name="Kulathinal R.J."/>
            <person name="Kumar S."/>
            <person name="Kwok R."/>
            <person name="Lander E."/>
            <person name="Langley C.H."/>
            <person name="Lapoint R."/>
            <person name="Lazzaro B.P."/>
            <person name="Lee S.J."/>
            <person name="Levesque L."/>
            <person name="Li R."/>
            <person name="Lin C.F."/>
            <person name="Lin M.F."/>
            <person name="Lindblad-Toh K."/>
            <person name="Llopart A."/>
            <person name="Long M."/>
            <person name="Low L."/>
            <person name="Lozovsky E."/>
            <person name="Lu J."/>
            <person name="Luo M."/>
            <person name="Machado C.A."/>
            <person name="Makalowski W."/>
            <person name="Marzo M."/>
            <person name="Matsuda M."/>
            <person name="Matzkin L."/>
            <person name="McAllister B."/>
            <person name="McBride C.S."/>
            <person name="McKernan B."/>
            <person name="McKernan K."/>
            <person name="Mendez-Lago M."/>
            <person name="Minx P."/>
            <person name="Mollenhauer M.U."/>
            <person name="Montooth K."/>
            <person name="Mount S.M."/>
            <person name="Mu X."/>
            <person name="Myers E."/>
            <person name="Negre B."/>
            <person name="Newfeld S."/>
            <person name="Nielsen R."/>
            <person name="Noor M.A."/>
            <person name="O'Grady P."/>
            <person name="Pachter L."/>
            <person name="Papaceit M."/>
            <person name="Parisi M.J."/>
            <person name="Parisi M."/>
            <person name="Parts L."/>
            <person name="Pedersen J.S."/>
            <person name="Pesole G."/>
            <person name="Phillippy A.M."/>
            <person name="Ponting C.P."/>
            <person name="Pop M."/>
            <person name="Porcelli D."/>
            <person name="Powell J.R."/>
            <person name="Prohaska S."/>
            <person name="Pruitt K."/>
            <person name="Puig M."/>
            <person name="Quesneville H."/>
            <person name="Ram K.R."/>
            <person name="Rand D."/>
            <person name="Rasmussen M.D."/>
            <person name="Reed L.K."/>
            <person name="Reenan R."/>
            <person name="Reily A."/>
            <person name="Remington K.A."/>
            <person name="Rieger T.T."/>
            <person name="Ritchie M.G."/>
            <person name="Robin C."/>
            <person name="Rogers Y.H."/>
            <person name="Rohde C."/>
            <person name="Rozas J."/>
            <person name="Rubenfield M.J."/>
            <person name="Ruiz A."/>
            <person name="Russo S."/>
            <person name="Salzberg S.L."/>
            <person name="Sanchez-Gracia A."/>
            <person name="Saranga D.J."/>
            <person name="Sato H."/>
            <person name="Schaeffer S.W."/>
            <person name="Schatz M.C."/>
            <person name="Schlenke T."/>
            <person name="Schwartz R."/>
            <person name="Segarra C."/>
            <person name="Singh R.S."/>
            <person name="Sirot L."/>
            <person name="Sirota M."/>
            <person name="Sisneros N.B."/>
            <person name="Smith C.D."/>
            <person name="Smith T.F."/>
            <person name="Spieth J."/>
            <person name="Stage D.E."/>
            <person name="Stark A."/>
            <person name="Stephan W."/>
            <person name="Strausberg R.L."/>
            <person name="Strempel S."/>
            <person name="Sturgill D."/>
            <person name="Sutton G."/>
            <person name="Sutton G.G."/>
            <person name="Tao W."/>
            <person name="Teichmann S."/>
            <person name="Tobari Y.N."/>
            <person name="Tomimura Y."/>
            <person name="Tsolas J.M."/>
            <person name="Valente V.L."/>
            <person name="Venter E."/>
            <person name="Venter J.C."/>
            <person name="Vicario S."/>
            <person name="Vieira F.G."/>
            <person name="Vilella A.J."/>
            <person name="Villasante A."/>
            <person name="Walenz B."/>
            <person name="Wang J."/>
            <person name="Wasserman M."/>
            <person name="Watts T."/>
            <person name="Wilson D."/>
            <person name="Wilson R.K."/>
            <person name="Wing R.A."/>
            <person name="Wolfner M.F."/>
            <person name="Wong A."/>
            <person name="Wong G.K."/>
            <person name="Wu C.I."/>
            <person name="Wu G."/>
            <person name="Yamamoto D."/>
            <person name="Yang H.P."/>
            <person name="Yang S.P."/>
            <person name="Yorke J.A."/>
            <person name="Yoshida K."/>
            <person name="Zdobnov E."/>
            <person name="Zhang P."/>
            <person name="Zhang Y."/>
            <person name="Zimin A.V."/>
            <person name="Baldwin J."/>
            <person name="Abdouelleil A."/>
            <person name="Abdulkadir J."/>
            <person name="Abebe A."/>
            <person name="Abera B."/>
            <person name="Abreu J."/>
            <person name="Acer S.C."/>
            <person name="Aftuck L."/>
            <person name="Alexander A."/>
            <person name="An P."/>
            <person name="Anderson E."/>
            <person name="Anderson S."/>
            <person name="Arachi H."/>
            <person name="Azer M."/>
            <person name="Bachantsang P."/>
            <person name="Barry A."/>
            <person name="Bayul T."/>
            <person name="Berlin A."/>
            <person name="Bessette D."/>
            <person name="Bloom T."/>
            <person name="Blye J."/>
            <person name="Boguslavskiy L."/>
            <person name="Bonnet C."/>
            <person name="Boukhgalter B."/>
            <person name="Bourzgui I."/>
            <person name="Brown A."/>
            <person name="Cahill P."/>
            <person name="Channer S."/>
            <person name="Cheshatsang Y."/>
            <person name="Chuda L."/>
            <person name="Citroen M."/>
            <person name="Collymore A."/>
            <person name="Cooke P."/>
            <person name="Costello M."/>
            <person name="D'Aco K."/>
            <person name="Daza R."/>
            <person name="De Haan G."/>
            <person name="DeGray S."/>
            <person name="DeMaso C."/>
            <person name="Dhargay N."/>
            <person name="Dooley K."/>
            <person name="Dooley E."/>
            <person name="Doricent M."/>
            <person name="Dorje P."/>
            <person name="Dorjee K."/>
            <person name="Dupes A."/>
            <person name="Elong R."/>
            <person name="Falk J."/>
            <person name="Farina A."/>
            <person name="Faro S."/>
            <person name="Ferguson D."/>
            <person name="Fisher S."/>
            <person name="Foley C.D."/>
            <person name="Franke A."/>
            <person name="Friedrich D."/>
            <person name="Gadbois L."/>
            <person name="Gearin G."/>
            <person name="Gearin C.R."/>
            <person name="Giannoukos G."/>
            <person name="Goode T."/>
            <person name="Graham J."/>
            <person name="Grandbois E."/>
            <person name="Grewal S."/>
            <person name="Gyaltsen K."/>
            <person name="Hafez N."/>
            <person name="Hagos B."/>
            <person name="Hall J."/>
            <person name="Henson C."/>
            <person name="Hollinger A."/>
            <person name="Honan T."/>
            <person name="Huard M.D."/>
            <person name="Hughes L."/>
            <person name="Hurhula B."/>
            <person name="Husby M.E."/>
            <person name="Kamat A."/>
            <person name="Kanga B."/>
            <person name="Kashin S."/>
            <person name="Khazanovich D."/>
            <person name="Kisner P."/>
            <person name="Lance K."/>
            <person name="Lara M."/>
            <person name="Lee W."/>
            <person name="Lennon N."/>
            <person name="Letendre F."/>
            <person name="LeVine R."/>
            <person name="Lipovsky A."/>
            <person name="Liu X."/>
            <person name="Liu J."/>
            <person name="Liu S."/>
            <person name="Lokyitsang T."/>
            <person name="Lokyitsang Y."/>
            <person name="Lubonja R."/>
            <person name="Lui A."/>
            <person name="MacDonald P."/>
            <person name="Magnisalis V."/>
            <person name="Maru K."/>
            <person name="Matthews C."/>
            <person name="McCusker W."/>
            <person name="McDonough S."/>
            <person name="Mehta T."/>
            <person name="Meldrim J."/>
            <person name="Meneus L."/>
            <person name="Mihai O."/>
            <person name="Mihalev A."/>
            <person name="Mihova T."/>
            <person name="Mittelman R."/>
            <person name="Mlenga V."/>
            <person name="Montmayeur A."/>
            <person name="Mulrain L."/>
            <person name="Navidi A."/>
            <person name="Naylor J."/>
            <person name="Negash T."/>
            <person name="Nguyen T."/>
            <person name="Nguyen N."/>
            <person name="Nicol R."/>
            <person name="Norbu C."/>
            <person name="Norbu N."/>
            <person name="Novod N."/>
            <person name="O'Neill B."/>
            <person name="Osman S."/>
            <person name="Markiewicz E."/>
            <person name="Oyono O.L."/>
            <person name="Patti C."/>
            <person name="Phunkhang P."/>
            <person name="Pierre F."/>
            <person name="Priest M."/>
            <person name="Raghuraman S."/>
            <person name="Rege F."/>
            <person name="Reyes R."/>
            <person name="Rise C."/>
            <person name="Rogov P."/>
            <person name="Ross K."/>
            <person name="Ryan E."/>
            <person name="Settipalli S."/>
            <person name="Shea T."/>
            <person name="Sherpa N."/>
            <person name="Shi L."/>
            <person name="Shih D."/>
            <person name="Sparrow T."/>
            <person name="Spaulding J."/>
            <person name="Stalker J."/>
            <person name="Stange-Thomann N."/>
            <person name="Stavropoulos S."/>
            <person name="Stone C."/>
            <person name="Strader C."/>
            <person name="Tesfaye S."/>
            <person name="Thomson T."/>
            <person name="Thoulutsang Y."/>
            <person name="Thoulutsang D."/>
            <person name="Topham K."/>
            <person name="Topping I."/>
            <person name="Tsamla T."/>
            <person name="Vassiliev H."/>
            <person name="Vo A."/>
            <person name="Wangchuk T."/>
            <person name="Wangdi T."/>
            <person name="Weiand M."/>
            <person name="Wilkinson J."/>
            <person name="Wilson A."/>
            <person name="Yadav S."/>
            <person name="Young G."/>
            <person name="Yu Q."/>
            <person name="Zembek L."/>
            <person name="Zhong D."/>
            <person name="Zimmer A."/>
            <person name="Zwirko Z."/>
            <person name="Jaffe D.B."/>
            <person name="Alvarez P."/>
            <person name="Brockman W."/>
            <person name="Butler J."/>
            <person name="Chin C."/>
            <person name="Gnerre S."/>
            <person name="Grabherr M."/>
            <person name="Kleber M."/>
            <person name="Mauceli E."/>
            <person name="MacCallum I."/>
        </authorList>
    </citation>
    <scope>NUCLEOTIDE SEQUENCE [LARGE SCALE GENOMIC DNA]</scope>
    <source>
        <strain evidence="19">Tucson 15081-1352.22</strain>
    </source>
</reference>
<gene>
    <name evidence="18" type="primary">Dmoj\GI19365</name>
    <name evidence="18" type="ORF">Dmoj_GI19365</name>
</gene>
<feature type="compositionally biased region" description="Polar residues" evidence="16">
    <location>
        <begin position="980"/>
        <end position="993"/>
    </location>
</feature>
<feature type="compositionally biased region" description="Low complexity" evidence="16">
    <location>
        <begin position="902"/>
        <end position="925"/>
    </location>
</feature>
<evidence type="ECO:0000313" key="19">
    <source>
        <dbReference type="Proteomes" id="UP000009192"/>
    </source>
</evidence>
<proteinExistence type="predicted"/>
<evidence type="ECO:0000256" key="14">
    <source>
        <dbReference type="ARBA" id="ARBA00079184"/>
    </source>
</evidence>
<comment type="catalytic activity">
    <reaction evidence="1">
        <text>S-ubiquitinyl-[E2 ubiquitin-conjugating enzyme]-L-cysteine + [acceptor protein]-L-lysine = [E2 ubiquitin-conjugating enzyme]-L-cysteine + N(6)-ubiquitinyl-[acceptor protein]-L-lysine.</text>
        <dbReference type="EC" id="2.3.2.27"/>
    </reaction>
</comment>
<dbReference type="GO" id="GO:0006511">
    <property type="term" value="P:ubiquitin-dependent protein catabolic process"/>
    <property type="evidence" value="ECO:0007669"/>
    <property type="project" value="EnsemblMetazoa"/>
</dbReference>
<evidence type="ECO:0000256" key="6">
    <source>
        <dbReference type="ARBA" id="ARBA00022786"/>
    </source>
</evidence>
<keyword evidence="6" id="KW-0833">Ubl conjugation pathway</keyword>
<dbReference type="eggNOG" id="KOG4430">
    <property type="taxonomic scope" value="Eukaryota"/>
</dbReference>
<evidence type="ECO:0000256" key="16">
    <source>
        <dbReference type="SAM" id="MobiDB-lite"/>
    </source>
</evidence>
<feature type="region of interest" description="Disordered" evidence="16">
    <location>
        <begin position="414"/>
        <end position="436"/>
    </location>
</feature>
<feature type="compositionally biased region" description="Basic and acidic residues" evidence="16">
    <location>
        <begin position="836"/>
        <end position="856"/>
    </location>
</feature>
<evidence type="ECO:0000256" key="2">
    <source>
        <dbReference type="ARBA" id="ARBA00012483"/>
    </source>
</evidence>
<dbReference type="InterPro" id="IPR013083">
    <property type="entry name" value="Znf_RING/FYVE/PHD"/>
</dbReference>
<feature type="compositionally biased region" description="Gly residues" evidence="16">
    <location>
        <begin position="422"/>
        <end position="433"/>
    </location>
</feature>
<evidence type="ECO:0000256" key="8">
    <source>
        <dbReference type="ARBA" id="ARBA00023015"/>
    </source>
</evidence>
<keyword evidence="8" id="KW-0805">Transcription regulation</keyword>
<keyword evidence="4" id="KW-0479">Metal-binding</keyword>
<feature type="compositionally biased region" description="Low complexity" evidence="16">
    <location>
        <begin position="689"/>
        <end position="710"/>
    </location>
</feature>
<dbReference type="GO" id="GO:0051299">
    <property type="term" value="P:centrosome separation"/>
    <property type="evidence" value="ECO:0007669"/>
    <property type="project" value="EnsemblMetazoa"/>
</dbReference>
<evidence type="ECO:0000256" key="12">
    <source>
        <dbReference type="ARBA" id="ARBA00076940"/>
    </source>
</evidence>
<evidence type="ECO:0000256" key="7">
    <source>
        <dbReference type="ARBA" id="ARBA00022833"/>
    </source>
</evidence>
<feature type="region of interest" description="Disordered" evidence="16">
    <location>
        <begin position="970"/>
        <end position="999"/>
    </location>
</feature>
<dbReference type="FunCoup" id="B4KMQ3">
    <property type="interactions" value="7"/>
</dbReference>
<feature type="region of interest" description="Disordered" evidence="16">
    <location>
        <begin position="1028"/>
        <end position="1127"/>
    </location>
</feature>
<feature type="compositionally biased region" description="Low complexity" evidence="16">
    <location>
        <begin position="1040"/>
        <end position="1058"/>
    </location>
</feature>
<protein>
    <recommendedName>
        <fullName evidence="10">E3 ubiquitin-protein ligase Topors</fullName>
        <ecNumber evidence="2">2.3.2.27</ecNumber>
    </recommendedName>
    <alternativeName>
        <fullName evidence="11">RING-type E3 ubiquitin transferase Topors</fullName>
    </alternativeName>
    <alternativeName>
        <fullName evidence="13">SUMO1-protein E3 ligase Topors</fullName>
    </alternativeName>
    <alternativeName>
        <fullName evidence="12">Topoisomerase I-binding RING finger protein</fullName>
    </alternativeName>
    <alternativeName>
        <fullName evidence="14">Topoisomerase I-binding arginine/serine-rich protein</fullName>
    </alternativeName>
</protein>
<dbReference type="SMART" id="SM00184">
    <property type="entry name" value="RING"/>
    <property type="match status" value="1"/>
</dbReference>
<dbReference type="PROSITE" id="PS50089">
    <property type="entry name" value="ZF_RING_2"/>
    <property type="match status" value="1"/>
</dbReference>
<evidence type="ECO:0000256" key="4">
    <source>
        <dbReference type="ARBA" id="ARBA00022723"/>
    </source>
</evidence>
<feature type="domain" description="RING-type" evidence="17">
    <location>
        <begin position="129"/>
        <end position="168"/>
    </location>
</feature>
<evidence type="ECO:0000256" key="9">
    <source>
        <dbReference type="ARBA" id="ARBA00023163"/>
    </source>
</evidence>
<keyword evidence="3" id="KW-0808">Transferase</keyword>
<dbReference type="GO" id="GO:0005521">
    <property type="term" value="F:lamin binding"/>
    <property type="evidence" value="ECO:0007669"/>
    <property type="project" value="EnsemblMetazoa"/>
</dbReference>
<dbReference type="Pfam" id="PF26084">
    <property type="entry name" value="PWI_Topors"/>
    <property type="match status" value="1"/>
</dbReference>
<feature type="compositionally biased region" description="Acidic residues" evidence="16">
    <location>
        <begin position="1062"/>
        <end position="1127"/>
    </location>
</feature>
<dbReference type="FunFam" id="3.30.40.10:FF:000136">
    <property type="entry name" value="E3 ubiquitin-protein ligase Topors"/>
    <property type="match status" value="1"/>
</dbReference>
<dbReference type="HOGENOM" id="CLU_009654_0_0_1"/>
<organism evidence="18 19">
    <name type="scientific">Drosophila mojavensis</name>
    <name type="common">Fruit fly</name>
    <dbReference type="NCBI Taxonomy" id="7230"/>
    <lineage>
        <taxon>Eukaryota</taxon>
        <taxon>Metazoa</taxon>
        <taxon>Ecdysozoa</taxon>
        <taxon>Arthropoda</taxon>
        <taxon>Hexapoda</taxon>
        <taxon>Insecta</taxon>
        <taxon>Pterygota</taxon>
        <taxon>Neoptera</taxon>
        <taxon>Endopterygota</taxon>
        <taxon>Diptera</taxon>
        <taxon>Brachycera</taxon>
        <taxon>Muscomorpha</taxon>
        <taxon>Ephydroidea</taxon>
        <taxon>Drosophilidae</taxon>
        <taxon>Drosophila</taxon>
    </lineage>
</organism>
<dbReference type="InterPro" id="IPR058745">
    <property type="entry name" value="PWI_Topors"/>
</dbReference>
<feature type="region of interest" description="Disordered" evidence="16">
    <location>
        <begin position="595"/>
        <end position="625"/>
    </location>
</feature>
<dbReference type="Pfam" id="PF00097">
    <property type="entry name" value="zf-C3HC4"/>
    <property type="match status" value="1"/>
</dbReference>
<evidence type="ECO:0000256" key="5">
    <source>
        <dbReference type="ARBA" id="ARBA00022771"/>
    </source>
</evidence>
<dbReference type="Proteomes" id="UP000009192">
    <property type="component" value="Unassembled WGS sequence"/>
</dbReference>
<feature type="compositionally biased region" description="Basic residues" evidence="16">
    <location>
        <begin position="666"/>
        <end position="679"/>
    </location>
</feature>
<dbReference type="InParanoid" id="B4KMQ3"/>
<dbReference type="InterPro" id="IPR001841">
    <property type="entry name" value="Znf_RING"/>
</dbReference>
<dbReference type="GO" id="GO:0008270">
    <property type="term" value="F:zinc ion binding"/>
    <property type="evidence" value="ECO:0007669"/>
    <property type="project" value="UniProtKB-KW"/>
</dbReference>
<dbReference type="GO" id="GO:0006355">
    <property type="term" value="P:regulation of DNA-templated transcription"/>
    <property type="evidence" value="ECO:0007669"/>
    <property type="project" value="EnsemblMetazoa"/>
</dbReference>
<evidence type="ECO:0000259" key="17">
    <source>
        <dbReference type="PROSITE" id="PS50089"/>
    </source>
</evidence>
<dbReference type="OrthoDB" id="365379at2759"/>
<dbReference type="CDD" id="cd16574">
    <property type="entry name" value="RING-HC_Topors"/>
    <property type="match status" value="1"/>
</dbReference>
<keyword evidence="9" id="KW-0804">Transcription</keyword>
<dbReference type="GO" id="GO:0010032">
    <property type="term" value="P:meiotic chromosome condensation"/>
    <property type="evidence" value="ECO:0007669"/>
    <property type="project" value="EnsemblMetazoa"/>
</dbReference>
<feature type="compositionally biased region" description="Acidic residues" evidence="16">
    <location>
        <begin position="857"/>
        <end position="870"/>
    </location>
</feature>
<dbReference type="PANTHER" id="PTHR46077:SF1">
    <property type="entry name" value="TOP1 BINDING ARGININE_SERINE RICH PROTEIN, E3 UBIQUITIN LIGASE"/>
    <property type="match status" value="1"/>
</dbReference>
<keyword evidence="19" id="KW-1185">Reference proteome</keyword>
<feature type="compositionally biased region" description="Low complexity" evidence="16">
    <location>
        <begin position="602"/>
        <end position="624"/>
    </location>
</feature>
<feature type="compositionally biased region" description="Low complexity" evidence="16">
    <location>
        <begin position="812"/>
        <end position="821"/>
    </location>
</feature>
<feature type="compositionally biased region" description="Low complexity" evidence="16">
    <location>
        <begin position="74"/>
        <end position="86"/>
    </location>
</feature>
<evidence type="ECO:0000313" key="18">
    <source>
        <dbReference type="EMBL" id="EDW08795.2"/>
    </source>
</evidence>
<dbReference type="KEGG" id="dmo:Dmoj_GI19365"/>
<evidence type="ECO:0000256" key="1">
    <source>
        <dbReference type="ARBA" id="ARBA00000900"/>
    </source>
</evidence>
<dbReference type="InterPro" id="IPR018957">
    <property type="entry name" value="Znf_C3HC4_RING-type"/>
</dbReference>
<keyword evidence="5 15" id="KW-0863">Zinc-finger</keyword>
<feature type="compositionally biased region" description="Basic residues" evidence="16">
    <location>
        <begin position="719"/>
        <end position="736"/>
    </location>
</feature>
<dbReference type="GO" id="GO:0061630">
    <property type="term" value="F:ubiquitin protein ligase activity"/>
    <property type="evidence" value="ECO:0007669"/>
    <property type="project" value="UniProtKB-EC"/>
</dbReference>
<feature type="region of interest" description="Disordered" evidence="16">
    <location>
        <begin position="73"/>
        <end position="126"/>
    </location>
</feature>
<evidence type="ECO:0000256" key="15">
    <source>
        <dbReference type="PROSITE-ProRule" id="PRU00175"/>
    </source>
</evidence>
<dbReference type="GO" id="GO:0005700">
    <property type="term" value="C:polytene chromosome"/>
    <property type="evidence" value="ECO:0007669"/>
    <property type="project" value="EnsemblMetazoa"/>
</dbReference>
<sequence>MFRFWSLQCEQNQMITKRVSRPSVNSMADSLLIEEPHPYIEDVAASVIVEPTAVGGGGPGTLPAAAMQFADLTESGSESGDDVSSGPHLQPSSQQQQQQQQQQTQQQQQLQQQQLEHGSSGRSSPPPNCAICLSRCRRKCFTDSCMHQFCFKCLCEWSKIKAECPLCKQPFKTIIHNVRTLDDYDRYPVQSNTPEHSSVSFHIVNIRRQRYLNQGVLTNDIDAGATDDSLDGLLPHPTRMQGPFNRFEPYRTELLNFYRHDQDAGGSGSLSQLWRRYVYDRKLYALPVCDSLTGQFREWSARFYRDNPAQMHRLMPWINRDIVCLLRNLPQNVSEVMQLMHDILPMINIPTRTFRRRLTPYLGERTNHFIHELFNFARSPYDMVGYDRVVQYSARVAEEVEVDLLDLVSGNNEGSAATATEGSGGGVGGGGDGAVNASAETVSEWSRLPRPSTSVIVTNPSATHSFSVTMATDGSELPGISIRRTTTSNVGSQTVAINLSMRRPANEIIEIGDDGDAEANAEVAAINDGTGQTGRRQAGASLPISAHIELQSSDCSNSSDDDECVFVLERKPPHLRTPELVSLDSNSDSDVVFVDEQRPQTSSSSPAKATDAAAGAREAANAEASIDDSVPSELFMGPSTSTGVCSNSHSRWMVVRRKDQLQRNGLPKRHATRSQHRHSQVAAAAGGFSSSSSSSSGANWINSSSSSSSEDSSDESNVKLRKRRPARKTKTRKRVARTNSSNKFKNKRRRKQQQQQQPVEDDDEDADEPPRLRMPSRSKSKSNDRNDNNNSSSSGDESCDAAGNKAKRKRNNVSSSSNDESNSSDDDSSDNLKLSTLREHIKIELKPHQKELKAEQPEEPEAEAGAEEAVEQQQQLQEQQQHRTAEPLLNIKSSTRKRRRSCNSNSSQLSNLSSHSNSQSVNSSTLASQCNTMSSCSPLSLSLTNNSDANAPSRMAMDYHSATLIGLPDGSVDRADSEQSEATVSYLHTSASSRRPRTVDEEAQLGIYSDGSNDDFIIDVVREAESSLLNESVEGEPEVQQEQQQQQRQQQAEAVEQPSVAYEEEEVDHGEDEEEEEEDDDDEDDEDEGEHDQEQDDDATDDAEDAEDSPAPDTEASDSELDATDAY</sequence>
<dbReference type="EMBL" id="CH933808">
    <property type="protein sequence ID" value="EDW08795.2"/>
    <property type="molecule type" value="Genomic_DNA"/>
</dbReference>
<evidence type="ECO:0000256" key="10">
    <source>
        <dbReference type="ARBA" id="ARBA00071236"/>
    </source>
</evidence>
<dbReference type="PANTHER" id="PTHR46077">
    <property type="entry name" value="E3 UBIQUITIN-PROTEIN LIGASE TOPORS"/>
    <property type="match status" value="1"/>
</dbReference>
<dbReference type="GO" id="GO:0006513">
    <property type="term" value="P:protein monoubiquitination"/>
    <property type="evidence" value="ECO:0007669"/>
    <property type="project" value="TreeGrafter"/>
</dbReference>
<dbReference type="InterPro" id="IPR058746">
    <property type="entry name" value="Znf_RING-type_Topors"/>
</dbReference>
<dbReference type="GO" id="GO:0071763">
    <property type="term" value="P:nuclear membrane organization"/>
    <property type="evidence" value="ECO:0007669"/>
    <property type="project" value="EnsemblMetazoa"/>
</dbReference>
<evidence type="ECO:0000256" key="3">
    <source>
        <dbReference type="ARBA" id="ARBA00022679"/>
    </source>
</evidence>
<dbReference type="AlphaFoldDB" id="B4KMQ3"/>
<dbReference type="GO" id="GO:0000209">
    <property type="term" value="P:protein polyubiquitination"/>
    <property type="evidence" value="ECO:0007669"/>
    <property type="project" value="EnsemblMetazoa"/>
</dbReference>
<evidence type="ECO:0000256" key="11">
    <source>
        <dbReference type="ARBA" id="ARBA00076856"/>
    </source>
</evidence>
<dbReference type="GO" id="GO:0005652">
    <property type="term" value="C:nuclear lamina"/>
    <property type="evidence" value="ECO:0007669"/>
    <property type="project" value="EnsemblMetazoa"/>
</dbReference>